<dbReference type="Pfam" id="PF25906">
    <property type="entry name" value="PucR-like_N"/>
    <property type="match status" value="1"/>
</dbReference>
<accession>A0A6J4U1J6</accession>
<evidence type="ECO:0000313" key="3">
    <source>
        <dbReference type="EMBL" id="CAA9537582.1"/>
    </source>
</evidence>
<dbReference type="AlphaFoldDB" id="A0A6J4U1J6"/>
<organism evidence="3">
    <name type="scientific">uncultured Solirubrobacteraceae bacterium</name>
    <dbReference type="NCBI Taxonomy" id="1162706"/>
    <lineage>
        <taxon>Bacteria</taxon>
        <taxon>Bacillati</taxon>
        <taxon>Actinomycetota</taxon>
        <taxon>Thermoleophilia</taxon>
        <taxon>Solirubrobacterales</taxon>
        <taxon>Solirubrobacteraceae</taxon>
        <taxon>environmental samples</taxon>
    </lineage>
</organism>
<reference evidence="3" key="1">
    <citation type="submission" date="2020-02" db="EMBL/GenBank/DDBJ databases">
        <authorList>
            <person name="Meier V. D."/>
        </authorList>
    </citation>
    <scope>NUCLEOTIDE SEQUENCE</scope>
    <source>
        <strain evidence="3">AVDCRST_MAG30</strain>
    </source>
</reference>
<name>A0A6J4U1J6_9ACTN</name>
<feature type="region of interest" description="Disordered" evidence="1">
    <location>
        <begin position="1"/>
        <end position="23"/>
    </location>
</feature>
<proteinExistence type="predicted"/>
<dbReference type="InterPro" id="IPR058663">
    <property type="entry name" value="PucR-like_N"/>
</dbReference>
<feature type="non-terminal residue" evidence="3">
    <location>
        <position position="157"/>
    </location>
</feature>
<gene>
    <name evidence="3" type="ORF">AVDCRST_MAG30-4392</name>
</gene>
<sequence>MSKTSRDQVVAGAQLPDRPWEGLPAGTAEVLRREASDLAPRITEAIRDGVAAYARPLTGAFGEQFLTGVQSALDQFAGLVEQPHGDALPSRELYRALGAAEARAGRSLEALLAAYRIGARVAWRHVARVAREAGLEADTLALLAESIFAYIDELSAQ</sequence>
<protein>
    <submittedName>
        <fullName evidence="3">Transcriptional regulator, CdaR-family</fullName>
    </submittedName>
</protein>
<dbReference type="EMBL" id="CADCVS010000577">
    <property type="protein sequence ID" value="CAA9537582.1"/>
    <property type="molecule type" value="Genomic_DNA"/>
</dbReference>
<evidence type="ECO:0000256" key="1">
    <source>
        <dbReference type="SAM" id="MobiDB-lite"/>
    </source>
</evidence>
<evidence type="ECO:0000259" key="2">
    <source>
        <dbReference type="Pfam" id="PF25906"/>
    </source>
</evidence>
<feature type="domain" description="PucR-like N-terminal" evidence="2">
    <location>
        <begin position="20"/>
        <end position="156"/>
    </location>
</feature>